<keyword evidence="4" id="KW-0238">DNA-binding</keyword>
<dbReference type="InterPro" id="IPR039425">
    <property type="entry name" value="RNA_pol_sigma-70-like"/>
</dbReference>
<feature type="compositionally biased region" description="Low complexity" evidence="6">
    <location>
        <begin position="326"/>
        <end position="356"/>
    </location>
</feature>
<organism evidence="9 10">
    <name type="scientific">Solirubrobacter phytolaccae</name>
    <dbReference type="NCBI Taxonomy" id="1404360"/>
    <lineage>
        <taxon>Bacteria</taxon>
        <taxon>Bacillati</taxon>
        <taxon>Actinomycetota</taxon>
        <taxon>Thermoleophilia</taxon>
        <taxon>Solirubrobacterales</taxon>
        <taxon>Solirubrobacteraceae</taxon>
        <taxon>Solirubrobacter</taxon>
    </lineage>
</organism>
<dbReference type="PANTHER" id="PTHR43133">
    <property type="entry name" value="RNA POLYMERASE ECF-TYPE SIGMA FACTO"/>
    <property type="match status" value="1"/>
</dbReference>
<dbReference type="RefSeq" id="WP_270024530.1">
    <property type="nucleotide sequence ID" value="NZ_JAPDDP010000010.1"/>
</dbReference>
<dbReference type="SUPFAM" id="SSF88946">
    <property type="entry name" value="Sigma2 domain of RNA polymerase sigma factors"/>
    <property type="match status" value="1"/>
</dbReference>
<sequence>MPDATESSPGTTSVPAAGGAAPAVLRDADDERLAALVAAGSEDAFDVLVRRHEARLLIVSRRVLRSDDDARDAVQNALIKAFGALRSGQLRGAPRPWLSRIAHHEACSLARVRREFAPLDVDALGGGGDPHDAVVVKERLATLVADVAALPDRLRAPLLLRAETGLTYDEIGRSLGIAPGAARQAVFDARAALTAAADAREADCASIRLILAGPDLRRARSRRVRGHLKACVACRAYRPISRTRLAFAPVSGVAWNVMTWVNGLFTTSAPTAGAAFRSTAVVAVVAGGSLSVPGVERHEEFGRAAAAKAAAHTPTPTPKPRPTATPTPAATATAATPPRTPTATATPDGNAATAARRTPRAGPEPRERDEAEFESRGDRPARTETQPDSRGERPARTGAEPEVRLDRAPQTEPEPGTERSAREPRYTLRDEPGEVPSGRAPLDDRGGGDLDHPGPRREASHG</sequence>
<evidence type="ECO:0000259" key="7">
    <source>
        <dbReference type="Pfam" id="PF04542"/>
    </source>
</evidence>
<evidence type="ECO:0000313" key="10">
    <source>
        <dbReference type="Proteomes" id="UP001147653"/>
    </source>
</evidence>
<evidence type="ECO:0000256" key="5">
    <source>
        <dbReference type="ARBA" id="ARBA00023163"/>
    </source>
</evidence>
<dbReference type="NCBIfam" id="TIGR02937">
    <property type="entry name" value="sigma70-ECF"/>
    <property type="match status" value="1"/>
</dbReference>
<evidence type="ECO:0000259" key="8">
    <source>
        <dbReference type="Pfam" id="PF08281"/>
    </source>
</evidence>
<dbReference type="Gene3D" id="1.10.10.10">
    <property type="entry name" value="Winged helix-like DNA-binding domain superfamily/Winged helix DNA-binding domain"/>
    <property type="match status" value="1"/>
</dbReference>
<dbReference type="SUPFAM" id="SSF88659">
    <property type="entry name" value="Sigma3 and sigma4 domains of RNA polymerase sigma factors"/>
    <property type="match status" value="1"/>
</dbReference>
<feature type="compositionally biased region" description="Basic and acidic residues" evidence="6">
    <location>
        <begin position="441"/>
        <end position="462"/>
    </location>
</feature>
<gene>
    <name evidence="9" type="ORF">OJ997_07945</name>
</gene>
<dbReference type="Gene3D" id="1.10.1740.10">
    <property type="match status" value="1"/>
</dbReference>
<dbReference type="GO" id="GO:0006352">
    <property type="term" value="P:DNA-templated transcription initiation"/>
    <property type="evidence" value="ECO:0007669"/>
    <property type="project" value="InterPro"/>
</dbReference>
<dbReference type="InterPro" id="IPR013324">
    <property type="entry name" value="RNA_pol_sigma_r3/r4-like"/>
</dbReference>
<evidence type="ECO:0000256" key="1">
    <source>
        <dbReference type="ARBA" id="ARBA00010641"/>
    </source>
</evidence>
<dbReference type="Pfam" id="PF04542">
    <property type="entry name" value="Sigma70_r2"/>
    <property type="match status" value="1"/>
</dbReference>
<evidence type="ECO:0000256" key="6">
    <source>
        <dbReference type="SAM" id="MobiDB-lite"/>
    </source>
</evidence>
<feature type="compositionally biased region" description="Pro residues" evidence="6">
    <location>
        <begin position="315"/>
        <end position="325"/>
    </location>
</feature>
<evidence type="ECO:0000256" key="4">
    <source>
        <dbReference type="ARBA" id="ARBA00023125"/>
    </source>
</evidence>
<dbReference type="InterPro" id="IPR007627">
    <property type="entry name" value="RNA_pol_sigma70_r2"/>
</dbReference>
<dbReference type="InterPro" id="IPR013249">
    <property type="entry name" value="RNA_pol_sigma70_r4_t2"/>
</dbReference>
<keyword evidence="2" id="KW-0805">Transcription regulation</keyword>
<accession>A0A9X3ND76</accession>
<name>A0A9X3ND76_9ACTN</name>
<dbReference type="PANTHER" id="PTHR43133:SF8">
    <property type="entry name" value="RNA POLYMERASE SIGMA FACTOR HI_1459-RELATED"/>
    <property type="match status" value="1"/>
</dbReference>
<feature type="domain" description="RNA polymerase sigma factor 70 region 4 type 2" evidence="8">
    <location>
        <begin position="148"/>
        <end position="193"/>
    </location>
</feature>
<keyword evidence="10" id="KW-1185">Reference proteome</keyword>
<dbReference type="InterPro" id="IPR036388">
    <property type="entry name" value="WH-like_DNA-bd_sf"/>
</dbReference>
<feature type="compositionally biased region" description="Basic and acidic residues" evidence="6">
    <location>
        <begin position="416"/>
        <end position="432"/>
    </location>
</feature>
<evidence type="ECO:0000256" key="2">
    <source>
        <dbReference type="ARBA" id="ARBA00023015"/>
    </source>
</evidence>
<evidence type="ECO:0000256" key="3">
    <source>
        <dbReference type="ARBA" id="ARBA00023082"/>
    </source>
</evidence>
<feature type="compositionally biased region" description="Low complexity" evidence="6">
    <location>
        <begin position="304"/>
        <end position="314"/>
    </location>
</feature>
<dbReference type="GO" id="GO:0016987">
    <property type="term" value="F:sigma factor activity"/>
    <property type="evidence" value="ECO:0007669"/>
    <property type="project" value="UniProtKB-KW"/>
</dbReference>
<feature type="compositionally biased region" description="Basic and acidic residues" evidence="6">
    <location>
        <begin position="363"/>
        <end position="409"/>
    </location>
</feature>
<evidence type="ECO:0000313" key="9">
    <source>
        <dbReference type="EMBL" id="MDA0180222.1"/>
    </source>
</evidence>
<dbReference type="GO" id="GO:0003677">
    <property type="term" value="F:DNA binding"/>
    <property type="evidence" value="ECO:0007669"/>
    <property type="project" value="UniProtKB-KW"/>
</dbReference>
<keyword evidence="5" id="KW-0804">Transcription</keyword>
<reference evidence="9" key="1">
    <citation type="submission" date="2022-10" db="EMBL/GenBank/DDBJ databases">
        <title>The WGS of Solirubrobacter phytolaccae KCTC 29190.</title>
        <authorList>
            <person name="Jiang Z."/>
        </authorList>
    </citation>
    <scope>NUCLEOTIDE SEQUENCE</scope>
    <source>
        <strain evidence="9">KCTC 29190</strain>
    </source>
</reference>
<protein>
    <submittedName>
        <fullName evidence="9">Sigma-70 family RNA polymerase sigma factor</fullName>
    </submittedName>
</protein>
<feature type="region of interest" description="Disordered" evidence="6">
    <location>
        <begin position="301"/>
        <end position="462"/>
    </location>
</feature>
<comment type="caution">
    <text evidence="9">The sequence shown here is derived from an EMBL/GenBank/DDBJ whole genome shotgun (WGS) entry which is preliminary data.</text>
</comment>
<dbReference type="EMBL" id="JAPDDP010000010">
    <property type="protein sequence ID" value="MDA0180222.1"/>
    <property type="molecule type" value="Genomic_DNA"/>
</dbReference>
<dbReference type="Proteomes" id="UP001147653">
    <property type="component" value="Unassembled WGS sequence"/>
</dbReference>
<proteinExistence type="inferred from homology"/>
<dbReference type="InterPro" id="IPR013325">
    <property type="entry name" value="RNA_pol_sigma_r2"/>
</dbReference>
<dbReference type="Pfam" id="PF08281">
    <property type="entry name" value="Sigma70_r4_2"/>
    <property type="match status" value="1"/>
</dbReference>
<feature type="domain" description="RNA polymerase sigma-70 region 2" evidence="7">
    <location>
        <begin position="48"/>
        <end position="113"/>
    </location>
</feature>
<comment type="similarity">
    <text evidence="1">Belongs to the sigma-70 factor family. ECF subfamily.</text>
</comment>
<dbReference type="AlphaFoldDB" id="A0A9X3ND76"/>
<dbReference type="InterPro" id="IPR014284">
    <property type="entry name" value="RNA_pol_sigma-70_dom"/>
</dbReference>
<keyword evidence="3" id="KW-0731">Sigma factor</keyword>